<accession>A0A8S0WI21</accession>
<protein>
    <submittedName>
        <fullName evidence="1">Uncharacterized protein</fullName>
    </submittedName>
</protein>
<proteinExistence type="predicted"/>
<organism evidence="1 2">
    <name type="scientific">Cyclocybe aegerita</name>
    <name type="common">Black poplar mushroom</name>
    <name type="synonym">Agrocybe aegerita</name>
    <dbReference type="NCBI Taxonomy" id="1973307"/>
    <lineage>
        <taxon>Eukaryota</taxon>
        <taxon>Fungi</taxon>
        <taxon>Dikarya</taxon>
        <taxon>Basidiomycota</taxon>
        <taxon>Agaricomycotina</taxon>
        <taxon>Agaricomycetes</taxon>
        <taxon>Agaricomycetidae</taxon>
        <taxon>Agaricales</taxon>
        <taxon>Agaricineae</taxon>
        <taxon>Bolbitiaceae</taxon>
        <taxon>Cyclocybe</taxon>
    </lineage>
</organism>
<evidence type="ECO:0000313" key="2">
    <source>
        <dbReference type="Proteomes" id="UP000467700"/>
    </source>
</evidence>
<comment type="caution">
    <text evidence="1">The sequence shown here is derived from an EMBL/GenBank/DDBJ whole genome shotgun (WGS) entry which is preliminary data.</text>
</comment>
<reference evidence="1 2" key="1">
    <citation type="submission" date="2020-01" db="EMBL/GenBank/DDBJ databases">
        <authorList>
            <person name="Gupta K D."/>
        </authorList>
    </citation>
    <scope>NUCLEOTIDE SEQUENCE [LARGE SCALE GENOMIC DNA]</scope>
</reference>
<dbReference type="EMBL" id="CACVBS010000037">
    <property type="protein sequence ID" value="CAA7262773.1"/>
    <property type="molecule type" value="Genomic_DNA"/>
</dbReference>
<name>A0A8S0WI21_CYCAE</name>
<sequence length="101" mass="11588">MYYQEYQDTRFELAVKQATSLESDLPIRRRADMASPTLTVPEDTQMRLLLFKQCLEYVFNAVDSPDSPVWLVQSLRSGFLRAWTAGLKCSATLRWIHGNGS</sequence>
<gene>
    <name evidence="1" type="ORF">AAE3_LOCUS5108</name>
</gene>
<keyword evidence="2" id="KW-1185">Reference proteome</keyword>
<evidence type="ECO:0000313" key="1">
    <source>
        <dbReference type="EMBL" id="CAA7262773.1"/>
    </source>
</evidence>
<dbReference type="AlphaFoldDB" id="A0A8S0WI21"/>
<dbReference type="Proteomes" id="UP000467700">
    <property type="component" value="Unassembled WGS sequence"/>
</dbReference>